<evidence type="ECO:0000313" key="1">
    <source>
        <dbReference type="EMBL" id="PGH06828.1"/>
    </source>
</evidence>
<evidence type="ECO:0000313" key="2">
    <source>
        <dbReference type="Proteomes" id="UP000224634"/>
    </source>
</evidence>
<dbReference type="Proteomes" id="UP000224634">
    <property type="component" value="Unassembled WGS sequence"/>
</dbReference>
<dbReference type="OrthoDB" id="406152at2759"/>
<reference evidence="1 2" key="1">
    <citation type="submission" date="2017-10" db="EMBL/GenBank/DDBJ databases">
        <title>Comparative genomics in systemic dimorphic fungi from Ajellomycetaceae.</title>
        <authorList>
            <person name="Munoz J.F."/>
            <person name="Mcewen J.G."/>
            <person name="Clay O.K."/>
            <person name="Cuomo C.A."/>
        </authorList>
    </citation>
    <scope>NUCLEOTIDE SEQUENCE [LARGE SCALE GENOMIC DNA]</scope>
    <source>
        <strain evidence="1 2">UAMH7299</strain>
    </source>
</reference>
<keyword evidence="2" id="KW-1185">Reference proteome</keyword>
<proteinExistence type="predicted"/>
<protein>
    <submittedName>
        <fullName evidence="1">Uncharacterized protein</fullName>
    </submittedName>
</protein>
<name>A0A2B7XDU8_POLH7</name>
<organism evidence="1 2">
    <name type="scientific">Polytolypa hystricis (strain UAMH7299)</name>
    <dbReference type="NCBI Taxonomy" id="1447883"/>
    <lineage>
        <taxon>Eukaryota</taxon>
        <taxon>Fungi</taxon>
        <taxon>Dikarya</taxon>
        <taxon>Ascomycota</taxon>
        <taxon>Pezizomycotina</taxon>
        <taxon>Eurotiomycetes</taxon>
        <taxon>Eurotiomycetidae</taxon>
        <taxon>Onygenales</taxon>
        <taxon>Onygenales incertae sedis</taxon>
        <taxon>Polytolypa</taxon>
    </lineage>
</organism>
<comment type="caution">
    <text evidence="1">The sequence shown here is derived from an EMBL/GenBank/DDBJ whole genome shotgun (WGS) entry which is preliminary data.</text>
</comment>
<accession>A0A2B7XDU8</accession>
<dbReference type="AlphaFoldDB" id="A0A2B7XDU8"/>
<gene>
    <name evidence="1" type="ORF">AJ80_08101</name>
</gene>
<sequence length="99" mass="11615">MCRPMILKSPTCGHRWFTLMQPCRKNLGFNSCPYIATGRVLPFTSGPTYYAYPGKCPTCDLKGEYDRNVIRLIYVDHHRVKCRRGRLVREYEIHLCNVM</sequence>
<dbReference type="EMBL" id="PDNA01000175">
    <property type="protein sequence ID" value="PGH06828.1"/>
    <property type="molecule type" value="Genomic_DNA"/>
</dbReference>